<comment type="similarity">
    <text evidence="5">Belongs to the metallo-dependent hydrolases superfamily. Phosphotriesterase family.</text>
</comment>
<dbReference type="Pfam" id="PF02126">
    <property type="entry name" value="PTE"/>
    <property type="match status" value="1"/>
</dbReference>
<dbReference type="AlphaFoldDB" id="A0A0S7BCU3"/>
<evidence type="ECO:0000256" key="4">
    <source>
        <dbReference type="PIRSR" id="PIRSR601559-51"/>
    </source>
</evidence>
<sequence length="323" mass="34505">MNPQAVPPAETPDRRIMTVCGPLIIPGRGIVEAHNHAWIESVPGTGSGFVLNQLAPILAELQDYARAGGIGIVDCQPGGCGRNGLRLRDLMAQSGVFIVAATGYHLPKYYPPAAPIWGMDEEQAYHYFGGELQTGLTETLRLPQPVRAGFIKIACQESLEQTPPALLRAAAAVCRDLDCAVEVHTEKGAAMAEIADFFVRQGADLGRLVLCHVDKRPDFGLHRELARAGVLLEYDTFYRPKYRPEANVWPLIGKMLSAGLAGQVALATDMAESTSWKSMGGEPGLAALPQDAPAHLQAMGAQPAEIAALMGLNITGRIARPVG</sequence>
<accession>A0A0S7BCU3</accession>
<dbReference type="Proteomes" id="UP000055060">
    <property type="component" value="Unassembled WGS sequence"/>
</dbReference>
<evidence type="ECO:0000256" key="1">
    <source>
        <dbReference type="ARBA" id="ARBA00022723"/>
    </source>
</evidence>
<name>A0A0S7BCU3_9CHLR</name>
<dbReference type="GO" id="GO:0016787">
    <property type="term" value="F:hydrolase activity"/>
    <property type="evidence" value="ECO:0007669"/>
    <property type="project" value="UniProtKB-KW"/>
</dbReference>
<feature type="binding site" description="via carbamate group" evidence="4">
    <location>
        <position position="152"/>
    </location>
    <ligand>
        <name>Zn(2+)</name>
        <dbReference type="ChEBI" id="CHEBI:29105"/>
        <label>1</label>
    </ligand>
</feature>
<dbReference type="PANTHER" id="PTHR10819">
    <property type="entry name" value="PHOSPHOTRIESTERASE-RELATED"/>
    <property type="match status" value="1"/>
</dbReference>
<feature type="binding site" evidence="4">
    <location>
        <position position="36"/>
    </location>
    <ligand>
        <name>Zn(2+)</name>
        <dbReference type="ChEBI" id="CHEBI:29105"/>
        <label>1</label>
    </ligand>
</feature>
<dbReference type="OrthoDB" id="105927at2"/>
<evidence type="ECO:0000313" key="6">
    <source>
        <dbReference type="EMBL" id="GAP13149.1"/>
    </source>
</evidence>
<feature type="binding site" evidence="4">
    <location>
        <position position="184"/>
    </location>
    <ligand>
        <name>Zn(2+)</name>
        <dbReference type="ChEBI" id="CHEBI:29105"/>
        <label>2</label>
    </ligand>
</feature>
<protein>
    <submittedName>
        <fullName evidence="6">Predicted metal-dependent hydrolase with the TIM-barrel fold</fullName>
    </submittedName>
</protein>
<dbReference type="PANTHER" id="PTHR10819:SF3">
    <property type="entry name" value="PHOSPHOTRIESTERASE-RELATED PROTEIN"/>
    <property type="match status" value="1"/>
</dbReference>
<reference evidence="6" key="1">
    <citation type="submission" date="2015-07" db="EMBL/GenBank/DDBJ databases">
        <title>Draft Genome Sequences of Anaerolinea thermolimosa IMO-1, Bellilinea caldifistulae GOMI-1, Leptolinea tardivitalis YMTK-2, Levilinea saccharolytica KIBI-1,Longilinea arvoryzae KOME-1, Previously Described as Members of the Anaerolineaceae (Chloroflexi).</title>
        <authorList>
            <person name="Sekiguchi Y."/>
            <person name="Ohashi A."/>
            <person name="Matsuura N."/>
            <person name="Tourlousse M.D."/>
        </authorList>
    </citation>
    <scope>NUCLEOTIDE SEQUENCE [LARGE SCALE GENOMIC DNA]</scope>
    <source>
        <strain evidence="6">KOME-1</strain>
    </source>
</reference>
<keyword evidence="7" id="KW-1185">Reference proteome</keyword>
<organism evidence="6">
    <name type="scientific">Longilinea arvoryzae</name>
    <dbReference type="NCBI Taxonomy" id="360412"/>
    <lineage>
        <taxon>Bacteria</taxon>
        <taxon>Bacillati</taxon>
        <taxon>Chloroflexota</taxon>
        <taxon>Anaerolineae</taxon>
        <taxon>Anaerolineales</taxon>
        <taxon>Anaerolineaceae</taxon>
        <taxon>Longilinea</taxon>
    </lineage>
</organism>
<feature type="binding site" evidence="4">
    <location>
        <position position="34"/>
    </location>
    <ligand>
        <name>Zn(2+)</name>
        <dbReference type="ChEBI" id="CHEBI:29105"/>
        <label>1</label>
    </ligand>
</feature>
<comment type="cofactor">
    <cofactor evidence="4">
        <name>a divalent metal cation</name>
        <dbReference type="ChEBI" id="CHEBI:60240"/>
    </cofactor>
    <text evidence="4">Binds 2 divalent metal cations per subunit.</text>
</comment>
<evidence type="ECO:0000256" key="2">
    <source>
        <dbReference type="ARBA" id="ARBA00022801"/>
    </source>
</evidence>
<keyword evidence="1 4" id="KW-0479">Metal-binding</keyword>
<feature type="binding site" description="via carbamate group" evidence="4">
    <location>
        <position position="152"/>
    </location>
    <ligand>
        <name>Zn(2+)</name>
        <dbReference type="ChEBI" id="CHEBI:29105"/>
        <label>2</label>
    </ligand>
</feature>
<evidence type="ECO:0000256" key="5">
    <source>
        <dbReference type="PROSITE-ProRule" id="PRU00679"/>
    </source>
</evidence>
<proteinExistence type="inferred from homology"/>
<dbReference type="RefSeq" id="WP_075072504.1">
    <property type="nucleotide sequence ID" value="NZ_DF967972.1"/>
</dbReference>
<dbReference type="Gene3D" id="3.20.20.140">
    <property type="entry name" value="Metal-dependent hydrolases"/>
    <property type="match status" value="1"/>
</dbReference>
<dbReference type="InterPro" id="IPR032466">
    <property type="entry name" value="Metal_Hydrolase"/>
</dbReference>
<evidence type="ECO:0000313" key="7">
    <source>
        <dbReference type="Proteomes" id="UP000055060"/>
    </source>
</evidence>
<keyword evidence="2 6" id="KW-0378">Hydrolase</keyword>
<feature type="binding site" evidence="4">
    <location>
        <position position="269"/>
    </location>
    <ligand>
        <name>Zn(2+)</name>
        <dbReference type="ChEBI" id="CHEBI:29105"/>
        <label>1</label>
    </ligand>
</feature>
<dbReference type="InterPro" id="IPR001559">
    <property type="entry name" value="Phosphotriesterase"/>
</dbReference>
<feature type="modified residue" description="N6-carboxylysine" evidence="3 5">
    <location>
        <position position="152"/>
    </location>
</feature>
<dbReference type="SUPFAM" id="SSF51556">
    <property type="entry name" value="Metallo-dependent hydrolases"/>
    <property type="match status" value="1"/>
</dbReference>
<dbReference type="PROSITE" id="PS51347">
    <property type="entry name" value="PHOSPHOTRIESTERASE_2"/>
    <property type="match status" value="1"/>
</dbReference>
<dbReference type="GO" id="GO:0008270">
    <property type="term" value="F:zinc ion binding"/>
    <property type="evidence" value="ECO:0007669"/>
    <property type="project" value="InterPro"/>
</dbReference>
<dbReference type="STRING" id="360412.LARV_00900"/>
<gene>
    <name evidence="6" type="ORF">LARV_00900</name>
</gene>
<evidence type="ECO:0000256" key="3">
    <source>
        <dbReference type="PIRSR" id="PIRSR601559-50"/>
    </source>
</evidence>
<feature type="binding site" evidence="4">
    <location>
        <position position="212"/>
    </location>
    <ligand>
        <name>Zn(2+)</name>
        <dbReference type="ChEBI" id="CHEBI:29105"/>
        <label>2</label>
    </ligand>
</feature>
<dbReference type="EMBL" id="DF967972">
    <property type="protein sequence ID" value="GAP13149.1"/>
    <property type="molecule type" value="Genomic_DNA"/>
</dbReference>